<sequence length="268" mass="29570">MTCSKCGHQTDGGKFCENCGTNLNADSESVQNAAGSESVQNPDDRSQSQRYVEATKKASSMYFSFCLRVLKRPYTEMKHAGEQHIANSIITMAVFALAVSLSFYFGLKGFFDSLGQYSGVFSQSYAMPTFFEIAVKPAFTFAIYIFLLFVFTYAGLRIQGVQASFKEVLGRFGTVLIPFAALLLVALLLSLMKTALFLHVLFFGLCGVVFLIPPAVLYSYQEKAKGAVDMIYSTLLVYLMTFIAIRVMGDLFLEYLGGIGGSILSRMF</sequence>
<gene>
    <name evidence="2" type="ORF">DX927_07515</name>
</gene>
<evidence type="ECO:0000256" key="1">
    <source>
        <dbReference type="SAM" id="Phobius"/>
    </source>
</evidence>
<comment type="caution">
    <text evidence="2">The sequence shown here is derived from an EMBL/GenBank/DDBJ whole genome shotgun (WGS) entry which is preliminary data.</text>
</comment>
<keyword evidence="1" id="KW-0472">Membrane</keyword>
<feature type="transmembrane region" description="Helical" evidence="1">
    <location>
        <begin position="230"/>
        <end position="248"/>
    </location>
</feature>
<dbReference type="EMBL" id="QSND01000002">
    <property type="protein sequence ID" value="KAA6450696.1"/>
    <property type="molecule type" value="Genomic_DNA"/>
</dbReference>
<feature type="transmembrane region" description="Helical" evidence="1">
    <location>
        <begin position="85"/>
        <end position="107"/>
    </location>
</feature>
<evidence type="ECO:0000313" key="2">
    <source>
        <dbReference type="EMBL" id="KAA6450696.1"/>
    </source>
</evidence>
<accession>A0A5M8RUA6</accession>
<keyword evidence="1" id="KW-1133">Transmembrane helix</keyword>
<dbReference type="STRING" id="1925020.BTA30_08765"/>
<feature type="transmembrane region" description="Helical" evidence="1">
    <location>
        <begin position="168"/>
        <end position="190"/>
    </location>
</feature>
<proteinExistence type="predicted"/>
<dbReference type="RefSeq" id="WP_148956651.1">
    <property type="nucleotide sequence ID" value="NZ_JAYLVX010000003.1"/>
</dbReference>
<name>A0A5M8RUA6_9BACI</name>
<evidence type="ECO:0000313" key="3">
    <source>
        <dbReference type="Proteomes" id="UP000324326"/>
    </source>
</evidence>
<protein>
    <submittedName>
        <fullName evidence="2">Zinc ribbon domain-containing protein</fullName>
    </submittedName>
</protein>
<dbReference type="AlphaFoldDB" id="A0A5M8RUA6"/>
<dbReference type="Proteomes" id="UP000324326">
    <property type="component" value="Unassembled WGS sequence"/>
</dbReference>
<reference evidence="2 3" key="1">
    <citation type="submission" date="2018-08" db="EMBL/GenBank/DDBJ databases">
        <title>Bacillus phenotypic plasticity.</title>
        <authorList>
            <person name="Hurtado E."/>
        </authorList>
    </citation>
    <scope>NUCLEOTIDE SEQUENCE [LARGE SCALE GENOMIC DNA]</scope>
    <source>
        <strain evidence="2 3">427</strain>
    </source>
</reference>
<organism evidence="2 3">
    <name type="scientific">Bacillus swezeyi</name>
    <dbReference type="NCBI Taxonomy" id="1925020"/>
    <lineage>
        <taxon>Bacteria</taxon>
        <taxon>Bacillati</taxon>
        <taxon>Bacillota</taxon>
        <taxon>Bacilli</taxon>
        <taxon>Bacillales</taxon>
        <taxon>Bacillaceae</taxon>
        <taxon>Bacillus</taxon>
    </lineage>
</organism>
<feature type="transmembrane region" description="Helical" evidence="1">
    <location>
        <begin position="196"/>
        <end position="218"/>
    </location>
</feature>
<keyword evidence="1" id="KW-0812">Transmembrane</keyword>
<feature type="transmembrane region" description="Helical" evidence="1">
    <location>
        <begin position="138"/>
        <end position="156"/>
    </location>
</feature>